<keyword evidence="2" id="KW-0812">Transmembrane</keyword>
<reference evidence="3 4" key="1">
    <citation type="journal article" date="2018" name="Mol. Biol. Evol.">
        <title>Broad Genomic Sampling Reveals a Smut Pathogenic Ancestry of the Fungal Clade Ustilaginomycotina.</title>
        <authorList>
            <person name="Kijpornyongpan T."/>
            <person name="Mondo S.J."/>
            <person name="Barry K."/>
            <person name="Sandor L."/>
            <person name="Lee J."/>
            <person name="Lipzen A."/>
            <person name="Pangilinan J."/>
            <person name="LaButti K."/>
            <person name="Hainaut M."/>
            <person name="Henrissat B."/>
            <person name="Grigoriev I.V."/>
            <person name="Spatafora J.W."/>
            <person name="Aime M.C."/>
        </authorList>
    </citation>
    <scope>NUCLEOTIDE SEQUENCE [LARGE SCALE GENOMIC DNA]</scope>
    <source>
        <strain evidence="3 4">MCA 4186</strain>
    </source>
</reference>
<dbReference type="Gene3D" id="1.20.120.20">
    <property type="entry name" value="Apolipoprotein"/>
    <property type="match status" value="1"/>
</dbReference>
<protein>
    <submittedName>
        <fullName evidence="3">Uncharacterized protein</fullName>
    </submittedName>
</protein>
<keyword evidence="2" id="KW-1133">Transmembrane helix</keyword>
<feature type="transmembrane region" description="Helical" evidence="2">
    <location>
        <begin position="60"/>
        <end position="88"/>
    </location>
</feature>
<dbReference type="OrthoDB" id="10039566at2759"/>
<sequence>MADDNASLGSRGGLVNRRGGRTGSQETARSGQAMYQPGTPLGYLAARGTPYEKKYFTKKLGFCCLFLAPPIILVTAVITLVPVLWAVANHALHTAQLHVYQANITNVGNTSFPLSIDGRVKKTGIFPARLIFRKPVDIYWNTPPSSEGGMRELHLGQMTLARINAAAGSALVRQATTFQVTDEAGFGEFSEYLITQPEFTWQLRCEEVRAEAFSFLPTYKPFRFIKNVVFKGIDNFHDIKILALQLPGDDPQGGITTIATTQLVNPSAFSVEVGTLDLALYYKGMYLGPVSTDGLNLTTGVNIVTLSGRLIPHAGNQTELDLLGELFTAYINGEVSPVEARGLSTRQSNGETISWLSQGIRALVAQIPFQSPDPINPIKGIQIDYVSLVYNQEEPFNPVLFSNELVGTFALPFGFSLNILSLATQLNIEFMGAPVGSVYGPYGNSSTDIQVLNAGQTAGVINLTLPPSKLFLPNGTEAAQKQLVAFQNAFTYSSSANFAAKGSAKAITDTPLGRVLLDGIAFDVTTGLAGLNGLLTYPTIINSVDVTGGTSDAVSLGVALTTINPSNLNLTTGDATFELVKDGVALGNATLPNLNLKIGRNDVNSTSFFDPNRSPKGLETLNRFISGLDTNLEIRGFDRSSPVASLNPTLGGIVLNATLPGLKTSLVRSANLTVLASTGITDDIANSHVDLANPFSSSLAISRIAANASAHGIFLANINTPLEFTAAGKAVTTSPIVPLSVNLYPPDLFSILRAFAMQRGLNPAYIDGVVQLGGFTLTPTRDEAQRKRDLAEQKTFVLEEDDKMAQVLMGVGANTGAAISEQLGDDEGIDFSGEDAVLKRALPLPADGVQKRANLYTGFNLASYVLDAFSTATADLVIVSDAVIGDYGTTLTFSQNNVPLGVDDTLLLLLPTLAAPIVQKIVDGSILNIDRVTILEARPNSFRASLQGALTNAGPFDGVVSFPEGLDIFWEGRPLTSAAFPNISLVGDLGSSLNIELEGQIPDVGYFTDFLKYVILNPSFIWNIRGQGISVAALGIVVPGITINKDVQLTGLNGLRNQVIINSFDVPYNEPGGGIHLTAVSTINNPAQVGVALSRFGTTITRNDSLIGPAAAEGAFTLQALAVTTVPLVGSIVPQQGFGLEVLGEVLTNFVHNVNTPLIVHGEFAGPEDVVWLNEGIRVLNVEVSLPSQDFEVIRLISINQLSLFFTVPTAYNPQSDSMNTTANFFLPFTLPVDIKTTAGPFTANYQGQNFAVLNIPESNTLTDVEARILTLMFNNVPFAVYNNGESRRIFSQFVADVTREEIVTFNLNGQATANTLTGAGLVTIRDIPFNLNTNILGLQNLNARPAIVSDLDVARGFPTYLLITVAVTLFNPSDITIGAGDVQFATLFQNRVIGRALINDILLVPGENRVPTQILYSPQGAENVRAGQTLLENYVQNITSDATVQGTSQTTPIPSLIQALSGITLTAQIPPLMKLIVVQAFLEVPRDIAQTGIAQASVLIANPFTASINIIQLYAQAVYDGIVVGTIDQNLRSNPISAPGKVTTQSQQLPIALDIDPKTLIRFVIAVARDTGTSLGPLPPFLQQVLDLPDTRTTIIPVPDDQQPPCVSGRAFDTLGAVLQALRGLATSIPIRSTVKIDEYQTDLNFIQQPVPTQTDETALYLLGPAGAPLIQLIVNQSTLTVTQANATSLTNEGFFTSLAGSLMTDAPADAYIEFPEPIRIGYNGRDIAEISLPPICSSPPDGVPNLRSQGQLTILDEPAFTEFADYILNNAQFQWRLYSNRVLVRALGIRYQNVILDKTITLDAFNGLPGIVITKFEAPSDGPGFININIEAPIYSPASLGVELGTANFDAYFMGTLVGPIAARNLFLASKATTVAIIDGRIVRQTGQGLVNIGILFSQFLAGQNSTLEARGVSVISPASNGQPVRWLSDAFSRFRTNVILPGKIYQIIYSITLSDLTAVFLEGSNSGYSPTVSNNRTLATFANPFGFGLAVAQAGPKIAIGFDGGTAANLNLPLADVVSSGTSRGPNDRQPLEINFRNQLLVSAPEDHGRFQQFLATTTNEQTVNFQLRGSTDVVAITQIGNPTITGIPFDVPSSLDGINSFGRTAEIGRLDVTDATSEYIIIPLEATLQNPSDITLSSDRFLLPVTFTGTEIGRAFINPILLIPGENRLSVEFRYGPQISGGDPGNPTAEKVLQQYLQPPEGQRNGIQVTPLAIMGRNGANPPQSPYDALEPALSRVVANTELRGIGSRIIVRVDVFITGESLLQGLIGTLNGGATPAYVEALLTALNDLPVPLQVRSVKSQIFNTNEGPHSQTGRRDYATFDYTFRNAYILPAATSTSNPNPAGGTPAPERITRILLTRGLFGSLTLIGNNVDAYNTIGASVNGRSGTYEIPSLMYNQIDVTTTYSLQLAPGLPALPISGLEDLLGKLAGATGDLLGALGDILKQLSQGQLGQLLQIPQLAPLKGIVCTLTQNSGPLAFLSNTLLLALGCSNAVPATIASNVTSVLNETVAGVTSAVNQTVSGVTSAVNNTVSSVGNGVESAANTTASTVNGVAGAVNGVTNALGGRAAPMPVDEL</sequence>
<accession>A0A316ZCQ4</accession>
<dbReference type="Proteomes" id="UP000245946">
    <property type="component" value="Unassembled WGS sequence"/>
</dbReference>
<evidence type="ECO:0000256" key="2">
    <source>
        <dbReference type="SAM" id="Phobius"/>
    </source>
</evidence>
<proteinExistence type="predicted"/>
<dbReference type="InterPro" id="IPR022185">
    <property type="entry name" value="DUF3712"/>
</dbReference>
<keyword evidence="2" id="KW-0472">Membrane</keyword>
<evidence type="ECO:0000313" key="4">
    <source>
        <dbReference type="Proteomes" id="UP000245946"/>
    </source>
</evidence>
<dbReference type="EMBL" id="KZ819288">
    <property type="protein sequence ID" value="PWN99480.1"/>
    <property type="molecule type" value="Genomic_DNA"/>
</dbReference>
<dbReference type="Pfam" id="PF12505">
    <property type="entry name" value="DUF3712"/>
    <property type="match status" value="6"/>
</dbReference>
<dbReference type="InterPro" id="IPR046368">
    <property type="entry name" value="Tag1"/>
</dbReference>
<name>A0A316ZCQ4_9BASI</name>
<dbReference type="RefSeq" id="XP_025599759.1">
    <property type="nucleotide sequence ID" value="XM_025744016.1"/>
</dbReference>
<evidence type="ECO:0000313" key="3">
    <source>
        <dbReference type="EMBL" id="PWN99480.1"/>
    </source>
</evidence>
<dbReference type="GeneID" id="37271560"/>
<dbReference type="PANTHER" id="PTHR35895">
    <property type="entry name" value="CHROMOSOME 16, WHOLE GENOME SHOTGUN SEQUENCE"/>
    <property type="match status" value="1"/>
</dbReference>
<organism evidence="3 4">
    <name type="scientific">Tilletiopsis washingtonensis</name>
    <dbReference type="NCBI Taxonomy" id="58919"/>
    <lineage>
        <taxon>Eukaryota</taxon>
        <taxon>Fungi</taxon>
        <taxon>Dikarya</taxon>
        <taxon>Basidiomycota</taxon>
        <taxon>Ustilaginomycotina</taxon>
        <taxon>Exobasidiomycetes</taxon>
        <taxon>Entylomatales</taxon>
        <taxon>Entylomatales incertae sedis</taxon>
        <taxon>Tilletiopsis</taxon>
    </lineage>
</organism>
<dbReference type="STRING" id="58919.A0A316ZCQ4"/>
<feature type="region of interest" description="Disordered" evidence="1">
    <location>
        <begin position="1"/>
        <end position="34"/>
    </location>
</feature>
<gene>
    <name evidence="3" type="ORF">FA09DRAFT_337600</name>
</gene>
<dbReference type="GO" id="GO:0000329">
    <property type="term" value="C:fungal-type vacuole membrane"/>
    <property type="evidence" value="ECO:0007669"/>
    <property type="project" value="InterPro"/>
</dbReference>
<dbReference type="PANTHER" id="PTHR35895:SF1">
    <property type="entry name" value="LIPID-BINDING SERUM GLYCOPROTEIN C-TERMINAL DOMAIN-CONTAINING PROTEIN"/>
    <property type="match status" value="1"/>
</dbReference>
<keyword evidence="4" id="KW-1185">Reference proteome</keyword>
<evidence type="ECO:0000256" key="1">
    <source>
        <dbReference type="SAM" id="MobiDB-lite"/>
    </source>
</evidence>